<dbReference type="InterPro" id="IPR011055">
    <property type="entry name" value="Dup_hybrid_motif"/>
</dbReference>
<keyword evidence="4" id="KW-1185">Reference proteome</keyword>
<evidence type="ECO:0000259" key="2">
    <source>
        <dbReference type="Pfam" id="PF01551"/>
    </source>
</evidence>
<name>M3VBG0_GORML</name>
<feature type="region of interest" description="Disordered" evidence="1">
    <location>
        <begin position="60"/>
        <end position="81"/>
    </location>
</feature>
<dbReference type="OrthoDB" id="1099523at2"/>
<dbReference type="PANTHER" id="PTHR21666:SF270">
    <property type="entry name" value="MUREIN HYDROLASE ACTIVATOR ENVC"/>
    <property type="match status" value="1"/>
</dbReference>
<organism evidence="3 4">
    <name type="scientific">Gordonia malaquae NBRC 108250</name>
    <dbReference type="NCBI Taxonomy" id="1223542"/>
    <lineage>
        <taxon>Bacteria</taxon>
        <taxon>Bacillati</taxon>
        <taxon>Actinomycetota</taxon>
        <taxon>Actinomycetes</taxon>
        <taxon>Mycobacteriales</taxon>
        <taxon>Gordoniaceae</taxon>
        <taxon>Gordonia</taxon>
    </lineage>
</organism>
<dbReference type="PANTHER" id="PTHR21666">
    <property type="entry name" value="PEPTIDASE-RELATED"/>
    <property type="match status" value="1"/>
</dbReference>
<gene>
    <name evidence="3" type="ORF">GM1_015_00720</name>
</gene>
<proteinExistence type="predicted"/>
<dbReference type="GO" id="GO:0004222">
    <property type="term" value="F:metalloendopeptidase activity"/>
    <property type="evidence" value="ECO:0007669"/>
    <property type="project" value="TreeGrafter"/>
</dbReference>
<dbReference type="AlphaFoldDB" id="M3VBG0"/>
<dbReference type="CDD" id="cd12797">
    <property type="entry name" value="M23_peptidase"/>
    <property type="match status" value="1"/>
</dbReference>
<dbReference type="eggNOG" id="COG0739">
    <property type="taxonomic scope" value="Bacteria"/>
</dbReference>
<reference evidence="3 4" key="1">
    <citation type="submission" date="2013-02" db="EMBL/GenBank/DDBJ databases">
        <title>Whole genome shotgun sequence of Gordonia malaquae NBRC 108250.</title>
        <authorList>
            <person name="Yoshida I."/>
            <person name="Hosoyama A."/>
            <person name="Tsuchikane K."/>
            <person name="Ando Y."/>
            <person name="Baba S."/>
            <person name="Ohji S."/>
            <person name="Hamada M."/>
            <person name="Tamura T."/>
            <person name="Yamazoe A."/>
            <person name="Yamazaki S."/>
            <person name="Fujita N."/>
        </authorList>
    </citation>
    <scope>NUCLEOTIDE SEQUENCE [LARGE SCALE GENOMIC DNA]</scope>
    <source>
        <strain evidence="3 4">NBRC 108250</strain>
    </source>
</reference>
<protein>
    <submittedName>
        <fullName evidence="3">Peptidase M23 family protein</fullName>
    </submittedName>
</protein>
<dbReference type="InterPro" id="IPR016047">
    <property type="entry name" value="M23ase_b-sheet_dom"/>
</dbReference>
<accession>M3VBG0</accession>
<comment type="caution">
    <text evidence="3">The sequence shown here is derived from an EMBL/GenBank/DDBJ whole genome shotgun (WGS) entry which is preliminary data.</text>
</comment>
<dbReference type="SUPFAM" id="SSF51261">
    <property type="entry name" value="Duplicated hybrid motif"/>
    <property type="match status" value="1"/>
</dbReference>
<dbReference type="RefSeq" id="WP_008379083.1">
    <property type="nucleotide sequence ID" value="NZ_BAOP01000015.1"/>
</dbReference>
<sequence length="312" mass="31875">MNPEADASAVVDAPVTRDIPVPSRALRLGLRADDAVIANVRTTEIPVTDDDDVPTPVTESALAKARAGSKPNGRHRLRPPSSALKARTALVAIAAGAGAVAIVGSGVDQATHAASAPEPADASPELARSADDLGPGITESDAAPDFSDFSDQLTQGKKIAAAKAAADDAARRPMFVSPISDKYSLTSAFAPRWGAFHGGLDMAAPLGTPIHAVTDGVVVNAGPASGYGNWVQVKGADGTITMYGHMSSSGVKVTKGEKVTAGDVIALVGNEGFSTGPHLHFEVWIPKGGGYFKIDPAPWLAKHGIRLVALTG</sequence>
<dbReference type="Pfam" id="PF01551">
    <property type="entry name" value="Peptidase_M23"/>
    <property type="match status" value="1"/>
</dbReference>
<evidence type="ECO:0000256" key="1">
    <source>
        <dbReference type="SAM" id="MobiDB-lite"/>
    </source>
</evidence>
<feature type="domain" description="M23ase beta-sheet core" evidence="2">
    <location>
        <begin position="196"/>
        <end position="285"/>
    </location>
</feature>
<feature type="region of interest" description="Disordered" evidence="1">
    <location>
        <begin position="112"/>
        <end position="148"/>
    </location>
</feature>
<evidence type="ECO:0000313" key="4">
    <source>
        <dbReference type="Proteomes" id="UP000035009"/>
    </source>
</evidence>
<feature type="compositionally biased region" description="Low complexity" evidence="1">
    <location>
        <begin position="112"/>
        <end position="127"/>
    </location>
</feature>
<dbReference type="InterPro" id="IPR050570">
    <property type="entry name" value="Cell_wall_metabolism_enzyme"/>
</dbReference>
<dbReference type="STRING" id="410332.SAMN04488550_1039"/>
<evidence type="ECO:0000313" key="3">
    <source>
        <dbReference type="EMBL" id="GAC80198.1"/>
    </source>
</evidence>
<dbReference type="Gene3D" id="2.70.70.10">
    <property type="entry name" value="Glucose Permease (Domain IIA)"/>
    <property type="match status" value="1"/>
</dbReference>
<dbReference type="EMBL" id="BAOP01000015">
    <property type="protein sequence ID" value="GAC80198.1"/>
    <property type="molecule type" value="Genomic_DNA"/>
</dbReference>
<dbReference type="Proteomes" id="UP000035009">
    <property type="component" value="Unassembled WGS sequence"/>
</dbReference>